<proteinExistence type="predicted"/>
<evidence type="ECO:0000256" key="7">
    <source>
        <dbReference type="SAM" id="MobiDB-lite"/>
    </source>
</evidence>
<reference evidence="9 10" key="1">
    <citation type="submission" date="2015-02" db="EMBL/GenBank/DDBJ databases">
        <title>Draft Genome Sequences of Two Closely-Related Aflatoxigenic Aspergillus Species Obtained from the Cote d'Ivoire.</title>
        <authorList>
            <person name="Moore G.G."/>
            <person name="Beltz S.B."/>
            <person name="Mack B.M."/>
        </authorList>
    </citation>
    <scope>NUCLEOTIDE SEQUENCE [LARGE SCALE GENOMIC DNA]</scope>
    <source>
        <strain evidence="9 10">SRRC1432</strain>
    </source>
</reference>
<dbReference type="CDD" id="cd00067">
    <property type="entry name" value="GAL4"/>
    <property type="match status" value="1"/>
</dbReference>
<organism evidence="9 10">
    <name type="scientific">Aspergillus ochraceoroseus</name>
    <dbReference type="NCBI Taxonomy" id="138278"/>
    <lineage>
        <taxon>Eukaryota</taxon>
        <taxon>Fungi</taxon>
        <taxon>Dikarya</taxon>
        <taxon>Ascomycota</taxon>
        <taxon>Pezizomycotina</taxon>
        <taxon>Eurotiomycetes</taxon>
        <taxon>Eurotiomycetidae</taxon>
        <taxon>Eurotiales</taxon>
        <taxon>Aspergillaceae</taxon>
        <taxon>Aspergillus</taxon>
        <taxon>Aspergillus subgen. Nidulantes</taxon>
    </lineage>
</organism>
<keyword evidence="2" id="KW-0862">Zinc</keyword>
<dbReference type="OrthoDB" id="4236860at2759"/>
<gene>
    <name evidence="9" type="ORF">AOCH_002519</name>
</gene>
<dbReference type="Pfam" id="PF04082">
    <property type="entry name" value="Fungal_trans"/>
    <property type="match status" value="1"/>
</dbReference>
<dbReference type="Gene3D" id="4.10.240.10">
    <property type="entry name" value="Zn(2)-C6 fungal-type DNA-binding domain"/>
    <property type="match status" value="1"/>
</dbReference>
<dbReference type="PROSITE" id="PS50048">
    <property type="entry name" value="ZN2_CY6_FUNGAL_2"/>
    <property type="match status" value="1"/>
</dbReference>
<dbReference type="SUPFAM" id="SSF57701">
    <property type="entry name" value="Zn2/Cys6 DNA-binding domain"/>
    <property type="match status" value="1"/>
</dbReference>
<evidence type="ECO:0000259" key="8">
    <source>
        <dbReference type="PROSITE" id="PS50048"/>
    </source>
</evidence>
<evidence type="ECO:0000256" key="6">
    <source>
        <dbReference type="ARBA" id="ARBA00023242"/>
    </source>
</evidence>
<dbReference type="VEuPathDB" id="FungiDB:P175DRAFT_0426870"/>
<keyword evidence="5" id="KW-0804">Transcription</keyword>
<feature type="domain" description="Zn(2)-C6 fungal-type" evidence="8">
    <location>
        <begin position="24"/>
        <end position="56"/>
    </location>
</feature>
<evidence type="ECO:0000256" key="5">
    <source>
        <dbReference type="ARBA" id="ARBA00023163"/>
    </source>
</evidence>
<feature type="compositionally biased region" description="Basic residues" evidence="7">
    <location>
        <begin position="9"/>
        <end position="20"/>
    </location>
</feature>
<evidence type="ECO:0000256" key="1">
    <source>
        <dbReference type="ARBA" id="ARBA00022723"/>
    </source>
</evidence>
<dbReference type="Proteomes" id="UP000034947">
    <property type="component" value="Unassembled WGS sequence"/>
</dbReference>
<evidence type="ECO:0000256" key="2">
    <source>
        <dbReference type="ARBA" id="ARBA00022833"/>
    </source>
</evidence>
<keyword evidence="6" id="KW-0539">Nucleus</keyword>
<keyword evidence="10" id="KW-1185">Reference proteome</keyword>
<accession>A0A0F8UK35</accession>
<dbReference type="SMART" id="SM00066">
    <property type="entry name" value="GAL4"/>
    <property type="match status" value="1"/>
</dbReference>
<dbReference type="InterPro" id="IPR001138">
    <property type="entry name" value="Zn2Cys6_DnaBD"/>
</dbReference>
<feature type="region of interest" description="Disordered" evidence="7">
    <location>
        <begin position="1"/>
        <end position="20"/>
    </location>
</feature>
<dbReference type="PANTHER" id="PTHR31944">
    <property type="entry name" value="HEME-RESPONSIVE ZINC FINGER TRANSCRIPTION FACTOR HAP1"/>
    <property type="match status" value="1"/>
</dbReference>
<evidence type="ECO:0000256" key="3">
    <source>
        <dbReference type="ARBA" id="ARBA00023015"/>
    </source>
</evidence>
<name>A0A0F8UK35_9EURO</name>
<evidence type="ECO:0000313" key="10">
    <source>
        <dbReference type="Proteomes" id="UP000034947"/>
    </source>
</evidence>
<dbReference type="AlphaFoldDB" id="A0A0F8UK35"/>
<dbReference type="SMART" id="SM00906">
    <property type="entry name" value="Fungal_trans"/>
    <property type="match status" value="1"/>
</dbReference>
<comment type="caution">
    <text evidence="9">The sequence shown here is derived from an EMBL/GenBank/DDBJ whole genome shotgun (WGS) entry which is preliminary data.</text>
</comment>
<dbReference type="InterPro" id="IPR051430">
    <property type="entry name" value="Fungal_TF_Env_Response"/>
</dbReference>
<keyword evidence="3" id="KW-0805">Transcription regulation</keyword>
<dbReference type="GO" id="GO:0006351">
    <property type="term" value="P:DNA-templated transcription"/>
    <property type="evidence" value="ECO:0007669"/>
    <property type="project" value="InterPro"/>
</dbReference>
<evidence type="ECO:0000256" key="4">
    <source>
        <dbReference type="ARBA" id="ARBA00023125"/>
    </source>
</evidence>
<dbReference type="InterPro" id="IPR036864">
    <property type="entry name" value="Zn2-C6_fun-type_DNA-bd_sf"/>
</dbReference>
<sequence>MDDTDKEARRRARQGPKRRRPPLACTVCYRRKLKCGRELPACSRCVKSGQADACTYRNTQVPLQPGVVKSAEQLRHREAGTHSGPLRALEQTRAQRPTATRGEMTHFKGADTLTKFYGFSYHLNFYQQAWSPWMTKFPELRPFIVQVKDKNPAINRLRDEIYSRANRRDYSPSLTRDGQELETLRQLLPPRGVADLLVQNYIDRFEVTHRVIHIPTFLAEYNQLWDPQWIESSAFLVQLILVLAAAASLRSEPFVDGPESEPLHDLTMRWVGAAETWLSFSPSRVPDSLPAMTIHTLLLIAKRANDIQESESWIWSGALIRRAMAAGYHRELSLTARISPFHREMRRRLWTTILELDLQIAVERGMPPTVRSGDFNIDPTWHIDDEEIQESMTETPPVKALSAFSSTTFQSILSRSLNTRLQICAFVNGSQENEDHDSVLQLNQKLHEALREIPTWDSITATAKEYQAMVYVRNMLGLCLQQYILLLHIPFSVQRPPTVKSEMSKKARVYAAMAIIDHYCQIVDDNILPEWACRNGLVLAALNICHEIYISSNSSDRSGTLFAIPGVAEPFMSLVERTLKMLEQRVVIKMKDLNEYYTLAMVIGLVKSKIWPQNSSAWSKEAADRIINVSCLLQSSRAMLRIGEIRGQSTGEPLNAFELGGIQDFLVPDGFFSTMAPEGLNFLDSDIGLGLFEP</sequence>
<dbReference type="GO" id="GO:0001228">
    <property type="term" value="F:DNA-binding transcription activator activity, RNA polymerase II-specific"/>
    <property type="evidence" value="ECO:0007669"/>
    <property type="project" value="TreeGrafter"/>
</dbReference>
<dbReference type="GO" id="GO:0000978">
    <property type="term" value="F:RNA polymerase II cis-regulatory region sequence-specific DNA binding"/>
    <property type="evidence" value="ECO:0007669"/>
    <property type="project" value="TreeGrafter"/>
</dbReference>
<dbReference type="GO" id="GO:0008270">
    <property type="term" value="F:zinc ion binding"/>
    <property type="evidence" value="ECO:0007669"/>
    <property type="project" value="InterPro"/>
</dbReference>
<dbReference type="CDD" id="cd12148">
    <property type="entry name" value="fungal_TF_MHR"/>
    <property type="match status" value="1"/>
</dbReference>
<evidence type="ECO:0000313" key="9">
    <source>
        <dbReference type="EMBL" id="KKK19918.1"/>
    </source>
</evidence>
<dbReference type="VEuPathDB" id="FungiDB:P175DRAFT_0512207"/>
<dbReference type="GO" id="GO:0005634">
    <property type="term" value="C:nucleus"/>
    <property type="evidence" value="ECO:0007669"/>
    <property type="project" value="TreeGrafter"/>
</dbReference>
<dbReference type="Pfam" id="PF00172">
    <property type="entry name" value="Zn_clus"/>
    <property type="match status" value="1"/>
</dbReference>
<keyword evidence="4" id="KW-0238">DNA-binding</keyword>
<dbReference type="PANTHER" id="PTHR31944:SF130">
    <property type="entry name" value="ZN(II)2CYS6 TRANSCRIPTION FACTO (EUROFUNG)"/>
    <property type="match status" value="1"/>
</dbReference>
<dbReference type="EMBL" id="JYKN01001571">
    <property type="protein sequence ID" value="KKK19918.1"/>
    <property type="molecule type" value="Genomic_DNA"/>
</dbReference>
<protein>
    <recommendedName>
        <fullName evidence="8">Zn(2)-C6 fungal-type domain-containing protein</fullName>
    </recommendedName>
</protein>
<dbReference type="InterPro" id="IPR007219">
    <property type="entry name" value="XnlR_reg_dom"/>
</dbReference>
<keyword evidence="1" id="KW-0479">Metal-binding</keyword>